<feature type="domain" description="DUF7660" evidence="1">
    <location>
        <begin position="13"/>
        <end position="86"/>
    </location>
</feature>
<protein>
    <recommendedName>
        <fullName evidence="1">DUF7660 domain-containing protein</fullName>
    </recommendedName>
</protein>
<evidence type="ECO:0000313" key="3">
    <source>
        <dbReference type="Proteomes" id="UP000199360"/>
    </source>
</evidence>
<evidence type="ECO:0000259" key="1">
    <source>
        <dbReference type="Pfam" id="PF24693"/>
    </source>
</evidence>
<dbReference type="InterPro" id="IPR056077">
    <property type="entry name" value="DUF7660"/>
</dbReference>
<organism evidence="2 3">
    <name type="scientific">Micromonospora humi</name>
    <dbReference type="NCBI Taxonomy" id="745366"/>
    <lineage>
        <taxon>Bacteria</taxon>
        <taxon>Bacillati</taxon>
        <taxon>Actinomycetota</taxon>
        <taxon>Actinomycetes</taxon>
        <taxon>Micromonosporales</taxon>
        <taxon>Micromonosporaceae</taxon>
        <taxon>Micromonospora</taxon>
    </lineage>
</organism>
<keyword evidence="3" id="KW-1185">Reference proteome</keyword>
<dbReference type="OrthoDB" id="1373771at2"/>
<dbReference type="Proteomes" id="UP000199360">
    <property type="component" value="Unassembled WGS sequence"/>
</dbReference>
<reference evidence="3" key="1">
    <citation type="submission" date="2016-06" db="EMBL/GenBank/DDBJ databases">
        <authorList>
            <person name="Varghese N."/>
            <person name="Submissions Spin"/>
        </authorList>
    </citation>
    <scope>NUCLEOTIDE SEQUENCE [LARGE SCALE GENOMIC DNA]</scope>
    <source>
        <strain evidence="3">DSM 45647</strain>
    </source>
</reference>
<dbReference type="STRING" id="745366.GA0070213_107339"/>
<dbReference type="Pfam" id="PF24693">
    <property type="entry name" value="DUF7660"/>
    <property type="match status" value="1"/>
</dbReference>
<accession>A0A1C5IZH7</accession>
<dbReference type="EMBL" id="FMDM01000007">
    <property type="protein sequence ID" value="SCG63349.1"/>
    <property type="molecule type" value="Genomic_DNA"/>
</dbReference>
<dbReference type="RefSeq" id="WP_091064484.1">
    <property type="nucleotide sequence ID" value="NZ_FMDM01000007.1"/>
</dbReference>
<dbReference type="AlphaFoldDB" id="A0A1C5IZH7"/>
<evidence type="ECO:0000313" key="2">
    <source>
        <dbReference type="EMBL" id="SCG63349.1"/>
    </source>
</evidence>
<proteinExistence type="predicted"/>
<sequence>MNWPDEELNSIVTREDLAHYLVQLAAKIDDGRISVENSTTSAFLDSAGRWTNSMDGFFDNVMKEPVPDLPDWAMIAAIFRAALVYE</sequence>
<gene>
    <name evidence="2" type="ORF">GA0070213_107339</name>
</gene>
<name>A0A1C5IZH7_9ACTN</name>